<proteinExistence type="predicted"/>
<organism evidence="1 2">
    <name type="scientific">Methanobacterium spitsbergense</name>
    <dbReference type="NCBI Taxonomy" id="2874285"/>
    <lineage>
        <taxon>Archaea</taxon>
        <taxon>Methanobacteriati</taxon>
        <taxon>Methanobacteriota</taxon>
        <taxon>Methanomada group</taxon>
        <taxon>Methanobacteria</taxon>
        <taxon>Methanobacteriales</taxon>
        <taxon>Methanobacteriaceae</taxon>
        <taxon>Methanobacterium</taxon>
    </lineage>
</organism>
<keyword evidence="2" id="KW-1185">Reference proteome</keyword>
<name>A0A8T5UU09_9EURY</name>
<dbReference type="Proteomes" id="UP000825933">
    <property type="component" value="Unassembled WGS sequence"/>
</dbReference>
<evidence type="ECO:0000313" key="1">
    <source>
        <dbReference type="EMBL" id="MBZ2165697.1"/>
    </source>
</evidence>
<dbReference type="RefSeq" id="WP_048190021.1">
    <property type="nucleotide sequence ID" value="NZ_JAIOUQ010000007.1"/>
</dbReference>
<gene>
    <name evidence="1" type="ORF">K8N75_06550</name>
</gene>
<dbReference type="EMBL" id="JAIOUQ010000007">
    <property type="protein sequence ID" value="MBZ2165697.1"/>
    <property type="molecule type" value="Genomic_DNA"/>
</dbReference>
<sequence length="154" mass="17801">MLHITRKENIVLNQIKYYQNEYKNGIPYRILKLELDLSEMDLKDILMMLDSKNIISYQDGTVKLLETGNINVWESKEAVKKEELNQTEEKAFEIIKEVAGESGLISKTLLEGHMLYGGLKLTSLKTYSLIIALENKGLIKKIQLHDGEYYTLNF</sequence>
<protein>
    <submittedName>
        <fullName evidence="1">Uncharacterized protein</fullName>
    </submittedName>
</protein>
<reference evidence="2" key="1">
    <citation type="journal article" date="2022" name="Microbiol. Resour. Announc.">
        <title>Draft Genome Sequence of a Methanogenic Archaeon from West Spitsbergen Permafrost.</title>
        <authorList>
            <person name="Trubitsyn V."/>
            <person name="Rivkina E."/>
            <person name="Shcherbakova V."/>
        </authorList>
    </citation>
    <scope>NUCLEOTIDE SEQUENCE [LARGE SCALE GENOMIC DNA]</scope>
    <source>
        <strain evidence="2">VT</strain>
    </source>
</reference>
<comment type="caution">
    <text evidence="1">The sequence shown here is derived from an EMBL/GenBank/DDBJ whole genome shotgun (WGS) entry which is preliminary data.</text>
</comment>
<accession>A0A8T5UU09</accession>
<dbReference type="AlphaFoldDB" id="A0A8T5UU09"/>
<evidence type="ECO:0000313" key="2">
    <source>
        <dbReference type="Proteomes" id="UP000825933"/>
    </source>
</evidence>